<dbReference type="EMBL" id="LR215974">
    <property type="protein sequence ID" value="VFB02354.1"/>
    <property type="molecule type" value="Genomic_DNA"/>
</dbReference>
<dbReference type="AlphaFoldDB" id="A0A4V6ID79"/>
<name>A0A4V6ID79_9FLAO</name>
<dbReference type="SUPFAM" id="SSF158446">
    <property type="entry name" value="IVS-encoded protein-like"/>
    <property type="match status" value="1"/>
</dbReference>
<dbReference type="Proteomes" id="UP000290013">
    <property type="component" value="Chromosome"/>
</dbReference>
<gene>
    <name evidence="1" type="ORF">NCTC12078_00329</name>
</gene>
<reference evidence="1 2" key="1">
    <citation type="submission" date="2019-02" db="EMBL/GenBank/DDBJ databases">
        <authorList>
            <consortium name="Pathogen Informatics"/>
        </authorList>
    </citation>
    <scope>NUCLEOTIDE SEQUENCE [LARGE SCALE GENOMIC DNA]</scope>
    <source>
        <strain evidence="1 2">3012STDY6944375</strain>
    </source>
</reference>
<dbReference type="Gene3D" id="1.20.1440.60">
    <property type="entry name" value="23S rRNA-intervening sequence"/>
    <property type="match status" value="1"/>
</dbReference>
<dbReference type="NCBIfam" id="TIGR02436">
    <property type="entry name" value="four helix bundle protein"/>
    <property type="match status" value="1"/>
</dbReference>
<protein>
    <submittedName>
        <fullName evidence="1">Four helix bundle protein</fullName>
    </submittedName>
</protein>
<dbReference type="InterPro" id="IPR036583">
    <property type="entry name" value="23S_rRNA_IVS_sf"/>
</dbReference>
<accession>A0A4V6ID79</accession>
<dbReference type="Pfam" id="PF05635">
    <property type="entry name" value="23S_rRNA_IVP"/>
    <property type="match status" value="1"/>
</dbReference>
<dbReference type="PANTHER" id="PTHR38471:SF2">
    <property type="entry name" value="FOUR HELIX BUNDLE PROTEIN"/>
    <property type="match status" value="1"/>
</dbReference>
<dbReference type="KEGG" id="ctai:NCTC12078_00329"/>
<proteinExistence type="predicted"/>
<dbReference type="RefSeq" id="WP_130913210.1">
    <property type="nucleotide sequence ID" value="NZ_LR215974.1"/>
</dbReference>
<evidence type="ECO:0000313" key="1">
    <source>
        <dbReference type="EMBL" id="VFB02354.1"/>
    </source>
</evidence>
<dbReference type="PIRSF" id="PIRSF035652">
    <property type="entry name" value="CHP02436"/>
    <property type="match status" value="1"/>
</dbReference>
<dbReference type="PANTHER" id="PTHR38471">
    <property type="entry name" value="FOUR HELIX BUNDLE PROTEIN"/>
    <property type="match status" value="1"/>
</dbReference>
<sequence length="120" mass="13976">MKNQNILKDKSYLFAVRIVKFYKFLKDDKKEFILSKQVLRSGTSIGAMVEEALQGESKMDFIHKLSIANKEANETRYWIRLLKDTDFIDEKLSQSLIFDLEELIKLLVSIIKTTKNSVAK</sequence>
<organism evidence="1 2">
    <name type="scientific">Chryseobacterium taihuense</name>
    <dbReference type="NCBI Taxonomy" id="1141221"/>
    <lineage>
        <taxon>Bacteria</taxon>
        <taxon>Pseudomonadati</taxon>
        <taxon>Bacteroidota</taxon>
        <taxon>Flavobacteriia</taxon>
        <taxon>Flavobacteriales</taxon>
        <taxon>Weeksellaceae</taxon>
        <taxon>Chryseobacterium group</taxon>
        <taxon>Chryseobacterium</taxon>
    </lineage>
</organism>
<evidence type="ECO:0000313" key="2">
    <source>
        <dbReference type="Proteomes" id="UP000290013"/>
    </source>
</evidence>
<dbReference type="InterPro" id="IPR012657">
    <property type="entry name" value="23S_rRNA-intervening_sequence"/>
</dbReference>